<evidence type="ECO:0000256" key="1">
    <source>
        <dbReference type="SAM" id="MobiDB-lite"/>
    </source>
</evidence>
<gene>
    <name evidence="2" type="ORF">ENSA7_25990</name>
</gene>
<name>A0A2S9YRC0_9BACT</name>
<sequence>MSVVAALLVGCTGAGDPGPSDPGTELSRDPAVVVERDVSGQRLELGPALGGSALVGPPRPGRYAVAVRFTQHRFVTMEHTVHESIEGSAVIELTDGGEVRACFAVADRSASDISHYQAHDGQDHHYESDTDNLLGARGRWVPVAGTHEIELHLDRLGYRSCEVGDELSPEPLTLRCSSIASTSKIPSAALVCQPAQVPAQRMLGQLSLMLGEDARSWGLRNDLALHDPPVGAEVQPYLLLGVGDGLSVVGSDDRSGRTLEVELAKVPDPSLDPSLDPTPLP</sequence>
<reference evidence="2 3" key="1">
    <citation type="submission" date="2018-03" db="EMBL/GenBank/DDBJ databases">
        <title>Draft Genome Sequences of the Obligatory Marine Myxobacteria Enhygromyxa salina SWB007.</title>
        <authorList>
            <person name="Poehlein A."/>
            <person name="Moghaddam J.A."/>
            <person name="Harms H."/>
            <person name="Alanjari M."/>
            <person name="Koenig G.M."/>
            <person name="Daniel R."/>
            <person name="Schaeberle T.F."/>
        </authorList>
    </citation>
    <scope>NUCLEOTIDE SEQUENCE [LARGE SCALE GENOMIC DNA]</scope>
    <source>
        <strain evidence="2 3">SWB007</strain>
    </source>
</reference>
<feature type="region of interest" description="Disordered" evidence="1">
    <location>
        <begin position="262"/>
        <end position="281"/>
    </location>
</feature>
<accession>A0A2S9YRC0</accession>
<evidence type="ECO:0000313" key="3">
    <source>
        <dbReference type="Proteomes" id="UP000238823"/>
    </source>
</evidence>
<protein>
    <submittedName>
        <fullName evidence="2">Uncharacterized protein</fullName>
    </submittedName>
</protein>
<dbReference type="EMBL" id="PVNL01000051">
    <property type="protein sequence ID" value="PRQ07609.1"/>
    <property type="molecule type" value="Genomic_DNA"/>
</dbReference>
<organism evidence="2 3">
    <name type="scientific">Enhygromyxa salina</name>
    <dbReference type="NCBI Taxonomy" id="215803"/>
    <lineage>
        <taxon>Bacteria</taxon>
        <taxon>Pseudomonadati</taxon>
        <taxon>Myxococcota</taxon>
        <taxon>Polyangia</taxon>
        <taxon>Nannocystales</taxon>
        <taxon>Nannocystaceae</taxon>
        <taxon>Enhygromyxa</taxon>
    </lineage>
</organism>
<dbReference type="AlphaFoldDB" id="A0A2S9YRC0"/>
<evidence type="ECO:0000313" key="2">
    <source>
        <dbReference type="EMBL" id="PRQ07609.1"/>
    </source>
</evidence>
<proteinExistence type="predicted"/>
<comment type="caution">
    <text evidence="2">The sequence shown here is derived from an EMBL/GenBank/DDBJ whole genome shotgun (WGS) entry which is preliminary data.</text>
</comment>
<dbReference type="Proteomes" id="UP000238823">
    <property type="component" value="Unassembled WGS sequence"/>
</dbReference>